<comment type="similarity">
    <text evidence="9">Belongs to the TatB family.</text>
</comment>
<evidence type="ECO:0000313" key="12">
    <source>
        <dbReference type="Proteomes" id="UP001430796"/>
    </source>
</evidence>
<dbReference type="Pfam" id="PF02416">
    <property type="entry name" value="TatA_B_E"/>
    <property type="match status" value="1"/>
</dbReference>
<keyword evidence="4 9" id="KW-0812">Transmembrane</keyword>
<keyword evidence="5 9" id="KW-0653">Protein transport</keyword>
<evidence type="ECO:0000256" key="3">
    <source>
        <dbReference type="ARBA" id="ARBA00022475"/>
    </source>
</evidence>
<keyword evidence="7 9" id="KW-0811">Translocation</keyword>
<dbReference type="HAMAP" id="MF_00237">
    <property type="entry name" value="TatB"/>
    <property type="match status" value="1"/>
</dbReference>
<accession>A0ABS9HUH6</accession>
<feature type="compositionally biased region" description="Basic and acidic residues" evidence="10">
    <location>
        <begin position="74"/>
        <end position="95"/>
    </location>
</feature>
<comment type="subunit">
    <text evidence="9">The Tat system comprises two distinct complexes: a TatABC complex, containing multiple copies of TatA, TatB and TatC subunits, and a separate TatA complex, containing only TatA subunits. Substrates initially bind to the TatABC complex, which probably triggers association of the separate TatA complex to form the active translocon.</text>
</comment>
<evidence type="ECO:0000256" key="5">
    <source>
        <dbReference type="ARBA" id="ARBA00022927"/>
    </source>
</evidence>
<dbReference type="Proteomes" id="UP001430796">
    <property type="component" value="Unassembled WGS sequence"/>
</dbReference>
<evidence type="ECO:0000313" key="11">
    <source>
        <dbReference type="EMBL" id="MCF7221752.1"/>
    </source>
</evidence>
<keyword evidence="12" id="KW-1185">Reference proteome</keyword>
<keyword evidence="3 9" id="KW-1003">Cell membrane</keyword>
<name>A0ABS9HUH6_9GAMM</name>
<feature type="compositionally biased region" description="Basic and acidic residues" evidence="10">
    <location>
        <begin position="109"/>
        <end position="118"/>
    </location>
</feature>
<gene>
    <name evidence="9 11" type="primary">tatB</name>
    <name evidence="11" type="ORF">L3V18_08125</name>
</gene>
<keyword evidence="6 9" id="KW-1133">Transmembrane helix</keyword>
<protein>
    <recommendedName>
        <fullName evidence="9">Sec-independent protein translocase protein TatB</fullName>
    </recommendedName>
</protein>
<evidence type="ECO:0000256" key="2">
    <source>
        <dbReference type="ARBA" id="ARBA00022448"/>
    </source>
</evidence>
<evidence type="ECO:0000256" key="7">
    <source>
        <dbReference type="ARBA" id="ARBA00023010"/>
    </source>
</evidence>
<dbReference type="InterPro" id="IPR018448">
    <property type="entry name" value="TatB"/>
</dbReference>
<feature type="region of interest" description="Disordered" evidence="10">
    <location>
        <begin position="74"/>
        <end position="170"/>
    </location>
</feature>
<keyword evidence="2 9" id="KW-0813">Transport</keyword>
<keyword evidence="8 9" id="KW-0472">Membrane</keyword>
<dbReference type="PRINTS" id="PR01506">
    <property type="entry name" value="TATBPROTEIN"/>
</dbReference>
<proteinExistence type="inferred from homology"/>
<evidence type="ECO:0000256" key="8">
    <source>
        <dbReference type="ARBA" id="ARBA00023136"/>
    </source>
</evidence>
<dbReference type="InterPro" id="IPR003369">
    <property type="entry name" value="TatA/B/E"/>
</dbReference>
<evidence type="ECO:0000256" key="9">
    <source>
        <dbReference type="HAMAP-Rule" id="MF_00237"/>
    </source>
</evidence>
<comment type="function">
    <text evidence="9">Part of the twin-arginine translocation (Tat) system that transports large folded proteins containing a characteristic twin-arginine motif in their signal peptide across membranes. Together with TatC, TatB is part of a receptor directly interacting with Tat signal peptides. TatB may form an oligomeric binding site that transiently accommodates folded Tat precursor proteins before their translocation.</text>
</comment>
<dbReference type="PANTHER" id="PTHR33162">
    <property type="entry name" value="SEC-INDEPENDENT PROTEIN TRANSLOCASE PROTEIN TATA, CHLOROPLASTIC"/>
    <property type="match status" value="1"/>
</dbReference>
<evidence type="ECO:0000256" key="1">
    <source>
        <dbReference type="ARBA" id="ARBA00004167"/>
    </source>
</evidence>
<dbReference type="RefSeq" id="WP_237054162.1">
    <property type="nucleotide sequence ID" value="NZ_JAKJPO010000003.1"/>
</dbReference>
<comment type="subcellular location">
    <subcellularLocation>
        <location evidence="9">Cell membrane</location>
        <topology evidence="9">Single-pass membrane protein</topology>
    </subcellularLocation>
    <subcellularLocation>
        <location evidence="1">Membrane</location>
        <topology evidence="1">Single-pass membrane protein</topology>
    </subcellularLocation>
</comment>
<dbReference type="Gene3D" id="1.20.5.3310">
    <property type="match status" value="1"/>
</dbReference>
<evidence type="ECO:0000256" key="6">
    <source>
        <dbReference type="ARBA" id="ARBA00022989"/>
    </source>
</evidence>
<sequence length="170" mass="18501">MFDIGFSEIFVIAVVALLVLGPERLPRAARFAGLWVRRARAQWYSVKSEFEREMADEELKRSLLDARDDLREAGQRLHDSGSTLKRELESLDPARRAAAADPAENLVDASDRSRRGEEERDVDPAPAGERPSTAGHDIRDDAGEPDAGPRDAGNSGTSTPAAGDGHAPRT</sequence>
<dbReference type="NCBIfam" id="TIGR01410">
    <property type="entry name" value="tatB"/>
    <property type="match status" value="1"/>
</dbReference>
<dbReference type="PANTHER" id="PTHR33162:SF1">
    <property type="entry name" value="SEC-INDEPENDENT PROTEIN TRANSLOCASE PROTEIN TATA, CHLOROPLASTIC"/>
    <property type="match status" value="1"/>
</dbReference>
<comment type="caution">
    <text evidence="11">The sequence shown here is derived from an EMBL/GenBank/DDBJ whole genome shotgun (WGS) entry which is preliminary data.</text>
</comment>
<reference evidence="11" key="2">
    <citation type="submission" date="2022-01" db="EMBL/GenBank/DDBJ databases">
        <authorList>
            <person name="Zhou L.Y."/>
        </authorList>
    </citation>
    <scope>NUCLEOTIDE SEQUENCE</scope>
    <source>
        <strain evidence="11">TLK-CK17</strain>
    </source>
</reference>
<evidence type="ECO:0000256" key="10">
    <source>
        <dbReference type="SAM" id="MobiDB-lite"/>
    </source>
</evidence>
<dbReference type="EMBL" id="JAKJPO010000003">
    <property type="protein sequence ID" value="MCF7221752.1"/>
    <property type="molecule type" value="Genomic_DNA"/>
</dbReference>
<evidence type="ECO:0000256" key="4">
    <source>
        <dbReference type="ARBA" id="ARBA00022692"/>
    </source>
</evidence>
<organism evidence="11 12">
    <name type="scientific">Marilutibacter chinensis</name>
    <dbReference type="NCBI Taxonomy" id="2912247"/>
    <lineage>
        <taxon>Bacteria</taxon>
        <taxon>Pseudomonadati</taxon>
        <taxon>Pseudomonadota</taxon>
        <taxon>Gammaproteobacteria</taxon>
        <taxon>Lysobacterales</taxon>
        <taxon>Lysobacteraceae</taxon>
        <taxon>Marilutibacter</taxon>
    </lineage>
</organism>
<reference evidence="11" key="1">
    <citation type="submission" date="2022-01" db="EMBL/GenBank/DDBJ databases">
        <title>Lysobacter chinensis sp. nov., a bacterium isolated from cow dung compost.</title>
        <authorList>
            <person name="Liu Y."/>
        </authorList>
    </citation>
    <scope>NUCLEOTIDE SEQUENCE</scope>
    <source>
        <strain evidence="11">TLK-CK17</strain>
    </source>
</reference>